<dbReference type="InParanoid" id="A0A401H6Q9"/>
<keyword evidence="2" id="KW-1185">Reference proteome</keyword>
<dbReference type="GeneID" id="38786986"/>
<reference evidence="1 2" key="1">
    <citation type="journal article" date="2018" name="Sci. Rep.">
        <title>Genome sequence of the cauliflower mushroom Sparassis crispa (Hanabiratake) and its association with beneficial usage.</title>
        <authorList>
            <person name="Kiyama R."/>
            <person name="Furutani Y."/>
            <person name="Kawaguchi K."/>
            <person name="Nakanishi T."/>
        </authorList>
    </citation>
    <scope>NUCLEOTIDE SEQUENCE [LARGE SCALE GENOMIC DNA]</scope>
</reference>
<dbReference type="Proteomes" id="UP000287166">
    <property type="component" value="Unassembled WGS sequence"/>
</dbReference>
<dbReference type="AlphaFoldDB" id="A0A401H6Q9"/>
<name>A0A401H6Q9_9APHY</name>
<proteinExistence type="predicted"/>
<evidence type="ECO:0000313" key="1">
    <source>
        <dbReference type="EMBL" id="GBE90069.1"/>
    </source>
</evidence>
<comment type="caution">
    <text evidence="1">The sequence shown here is derived from an EMBL/GenBank/DDBJ whole genome shotgun (WGS) entry which is preliminary data.</text>
</comment>
<accession>A0A401H6Q9</accession>
<organism evidence="1 2">
    <name type="scientific">Sparassis crispa</name>
    <dbReference type="NCBI Taxonomy" id="139825"/>
    <lineage>
        <taxon>Eukaryota</taxon>
        <taxon>Fungi</taxon>
        <taxon>Dikarya</taxon>
        <taxon>Basidiomycota</taxon>
        <taxon>Agaricomycotina</taxon>
        <taxon>Agaricomycetes</taxon>
        <taxon>Polyporales</taxon>
        <taxon>Sparassidaceae</taxon>
        <taxon>Sparassis</taxon>
    </lineage>
</organism>
<evidence type="ECO:0000313" key="2">
    <source>
        <dbReference type="Proteomes" id="UP000287166"/>
    </source>
</evidence>
<sequence length="123" mass="13923">MATAWSGHHQYGGIPLEIPTIRESVAEEPVEQEAEEEELLPLELEEPTLRPEDISLPRRHAALRSFKELGSYWKRNLRPQTLRYRAFDRAISPFYSSLSITGPNESGVAAWNTPAAFAFTAVR</sequence>
<gene>
    <name evidence="1" type="ORF">SCP_1800910</name>
</gene>
<protein>
    <submittedName>
        <fullName evidence="1">Uncharacterized protein</fullName>
    </submittedName>
</protein>
<dbReference type="RefSeq" id="XP_027620982.1">
    <property type="nucleotide sequence ID" value="XM_027765181.1"/>
</dbReference>
<dbReference type="EMBL" id="BFAD01000018">
    <property type="protein sequence ID" value="GBE90069.1"/>
    <property type="molecule type" value="Genomic_DNA"/>
</dbReference>